<proteinExistence type="inferred from homology"/>
<dbReference type="PANTHER" id="PTHR30290:SF9">
    <property type="entry name" value="OLIGOPEPTIDE-BINDING PROTEIN APPA"/>
    <property type="match status" value="1"/>
</dbReference>
<evidence type="ECO:0000256" key="3">
    <source>
        <dbReference type="ARBA" id="ARBA00022729"/>
    </source>
</evidence>
<dbReference type="Proteomes" id="UP000464915">
    <property type="component" value="Chromosome"/>
</dbReference>
<dbReference type="AlphaFoldDB" id="A0AB37DFG7"/>
<reference evidence="5 6" key="1">
    <citation type="submission" date="2019-12" db="EMBL/GenBank/DDBJ databases">
        <title>Complete Genome Sequences of Lactobacillus strains, C25 and P38, Isolated from Chicken Cecum.</title>
        <authorList>
            <person name="Hassan H.M."/>
            <person name="Mendoza M."/>
            <person name="Rezvani M."/>
            <person name="Koci M.D."/>
            <person name="Dickey A.N."/>
            <person name="Scholl E.H."/>
        </authorList>
    </citation>
    <scope>NUCLEOTIDE SEQUENCE [LARGE SCALE GENOMIC DNA]</scope>
    <source>
        <strain evidence="5 6">C25</strain>
    </source>
</reference>
<dbReference type="PANTHER" id="PTHR30290">
    <property type="entry name" value="PERIPLASMIC BINDING COMPONENT OF ABC TRANSPORTER"/>
    <property type="match status" value="1"/>
</dbReference>
<evidence type="ECO:0000259" key="4">
    <source>
        <dbReference type="Pfam" id="PF00496"/>
    </source>
</evidence>
<evidence type="ECO:0000313" key="5">
    <source>
        <dbReference type="EMBL" id="QHQ67874.1"/>
    </source>
</evidence>
<protein>
    <recommendedName>
        <fullName evidence="4">Solute-binding protein family 5 domain-containing protein</fullName>
    </recommendedName>
</protein>
<dbReference type="InterPro" id="IPR039424">
    <property type="entry name" value="SBP_5"/>
</dbReference>
<evidence type="ECO:0000256" key="2">
    <source>
        <dbReference type="ARBA" id="ARBA00022448"/>
    </source>
</evidence>
<name>A0AB37DFG7_9LACO</name>
<feature type="domain" description="Solute-binding protein family 5" evidence="4">
    <location>
        <begin position="1"/>
        <end position="156"/>
    </location>
</feature>
<evidence type="ECO:0000313" key="6">
    <source>
        <dbReference type="Proteomes" id="UP000464915"/>
    </source>
</evidence>
<dbReference type="Pfam" id="PF00496">
    <property type="entry name" value="SBP_bac_5"/>
    <property type="match status" value="1"/>
</dbReference>
<sequence length="243" mass="27816">MNNLALRRAMLSAMNIDMINHRFYHDLNFRVDTLIPEQYGKFHDGSIPGYPYNLKKAKQLLDQAGHKYQKGAKFRSQPNGKPLTINLAVRASSPNAESIWSNYIQQWKKIGLNVRFLGGRPMEFNSWVQAVKATDPRIDVLEGAWGLEDASPNSLYGQSSQLNFARFASKTNNKLLNDIDSQKAFDPNYRVQAFKKWQRWMHDQAYFAPISNSSELTAVNANVTGWSVKYNSNVWYDAGFVKK</sequence>
<evidence type="ECO:0000256" key="1">
    <source>
        <dbReference type="ARBA" id="ARBA00005695"/>
    </source>
</evidence>
<dbReference type="Gene3D" id="3.10.105.10">
    <property type="entry name" value="Dipeptide-binding Protein, Domain 3"/>
    <property type="match status" value="1"/>
</dbReference>
<dbReference type="EMBL" id="CP047142">
    <property type="protein sequence ID" value="QHQ67874.1"/>
    <property type="molecule type" value="Genomic_DNA"/>
</dbReference>
<dbReference type="RefSeq" id="WP_081307118.1">
    <property type="nucleotide sequence ID" value="NZ_CP047142.1"/>
</dbReference>
<gene>
    <name evidence="5" type="ORF">GSR61_04480</name>
</gene>
<dbReference type="InterPro" id="IPR000914">
    <property type="entry name" value="SBP_5_dom"/>
</dbReference>
<accession>A0AB37DFG7</accession>
<organism evidence="5 6">
    <name type="scientific">Lactobacillus crispatus</name>
    <dbReference type="NCBI Taxonomy" id="47770"/>
    <lineage>
        <taxon>Bacteria</taxon>
        <taxon>Bacillati</taxon>
        <taxon>Bacillota</taxon>
        <taxon>Bacilli</taxon>
        <taxon>Lactobacillales</taxon>
        <taxon>Lactobacillaceae</taxon>
        <taxon>Lactobacillus</taxon>
    </lineage>
</organism>
<dbReference type="GO" id="GO:0015833">
    <property type="term" value="P:peptide transport"/>
    <property type="evidence" value="ECO:0007669"/>
    <property type="project" value="TreeGrafter"/>
</dbReference>
<dbReference type="SUPFAM" id="SSF53850">
    <property type="entry name" value="Periplasmic binding protein-like II"/>
    <property type="match status" value="1"/>
</dbReference>
<dbReference type="GO" id="GO:1904680">
    <property type="term" value="F:peptide transmembrane transporter activity"/>
    <property type="evidence" value="ECO:0007669"/>
    <property type="project" value="TreeGrafter"/>
</dbReference>
<comment type="similarity">
    <text evidence="1">Belongs to the bacterial solute-binding protein 5 family.</text>
</comment>
<keyword evidence="3" id="KW-0732">Signal</keyword>
<keyword evidence="2" id="KW-0813">Transport</keyword>